<organism evidence="2 3">
    <name type="scientific">Mytilus edulis</name>
    <name type="common">Blue mussel</name>
    <dbReference type="NCBI Taxonomy" id="6550"/>
    <lineage>
        <taxon>Eukaryota</taxon>
        <taxon>Metazoa</taxon>
        <taxon>Spiralia</taxon>
        <taxon>Lophotrochozoa</taxon>
        <taxon>Mollusca</taxon>
        <taxon>Bivalvia</taxon>
        <taxon>Autobranchia</taxon>
        <taxon>Pteriomorphia</taxon>
        <taxon>Mytilida</taxon>
        <taxon>Mytiloidea</taxon>
        <taxon>Mytilidae</taxon>
        <taxon>Mytilinae</taxon>
        <taxon>Mytilus</taxon>
    </lineage>
</organism>
<dbReference type="Proteomes" id="UP000683360">
    <property type="component" value="Unassembled WGS sequence"/>
</dbReference>
<proteinExistence type="predicted"/>
<dbReference type="SUPFAM" id="SSF47473">
    <property type="entry name" value="EF-hand"/>
    <property type="match status" value="1"/>
</dbReference>
<reference evidence="2" key="1">
    <citation type="submission" date="2021-03" db="EMBL/GenBank/DDBJ databases">
        <authorList>
            <person name="Bekaert M."/>
        </authorList>
    </citation>
    <scope>NUCLEOTIDE SEQUENCE</scope>
</reference>
<accession>A0A8S3REY8</accession>
<dbReference type="PROSITE" id="PS00018">
    <property type="entry name" value="EF_HAND_1"/>
    <property type="match status" value="2"/>
</dbReference>
<evidence type="ECO:0000256" key="1">
    <source>
        <dbReference type="ARBA" id="ARBA00022837"/>
    </source>
</evidence>
<dbReference type="Gene3D" id="1.10.238.10">
    <property type="entry name" value="EF-hand"/>
    <property type="match status" value="1"/>
</dbReference>
<keyword evidence="3" id="KW-1185">Reference proteome</keyword>
<gene>
    <name evidence="2" type="ORF">MEDL_19896</name>
</gene>
<protein>
    <recommendedName>
        <fullName evidence="4">Mytimycin</fullName>
    </recommendedName>
</protein>
<name>A0A8S3REY8_MYTED</name>
<dbReference type="EMBL" id="CAJPWZ010001022">
    <property type="protein sequence ID" value="CAG2205531.1"/>
    <property type="molecule type" value="Genomic_DNA"/>
</dbReference>
<dbReference type="InterPro" id="IPR011992">
    <property type="entry name" value="EF-hand-dom_pair"/>
</dbReference>
<keyword evidence="1" id="KW-0106">Calcium</keyword>
<evidence type="ECO:0000313" key="2">
    <source>
        <dbReference type="EMBL" id="CAG2205531.1"/>
    </source>
</evidence>
<evidence type="ECO:0000313" key="3">
    <source>
        <dbReference type="Proteomes" id="UP000683360"/>
    </source>
</evidence>
<sequence length="178" mass="20826">MMMPLHNENRFLDEYLILRFSECIENMSLSLRMTLLFVICCVVIGMANADCCHRPYYYHCWDCTAATPYCGYRPCNIFGCGCTCRTEPHGKSCYERGDRCRCYSDKRRRRSLSFEDMSANIKFAGLDINSDGLIEQFEFIKALEQMDITDNTTMFHHWSIMDEDKDGAITLEEFDKEN</sequence>
<dbReference type="AlphaFoldDB" id="A0A8S3REY8"/>
<evidence type="ECO:0008006" key="4">
    <source>
        <dbReference type="Google" id="ProtNLM"/>
    </source>
</evidence>
<dbReference type="OrthoDB" id="3737830at2759"/>
<comment type="caution">
    <text evidence="2">The sequence shown here is derived from an EMBL/GenBank/DDBJ whole genome shotgun (WGS) entry which is preliminary data.</text>
</comment>
<dbReference type="InterPro" id="IPR018247">
    <property type="entry name" value="EF_Hand_1_Ca_BS"/>
</dbReference>